<reference evidence="1" key="3">
    <citation type="submission" date="2025-09" db="UniProtKB">
        <authorList>
            <consortium name="Ensembl"/>
        </authorList>
    </citation>
    <scope>IDENTIFICATION</scope>
</reference>
<dbReference type="Proteomes" id="UP000028761">
    <property type="component" value="Chromosome X"/>
</dbReference>
<organism evidence="1 2">
    <name type="scientific">Papio anubis</name>
    <name type="common">Olive baboon</name>
    <dbReference type="NCBI Taxonomy" id="9555"/>
    <lineage>
        <taxon>Eukaryota</taxon>
        <taxon>Metazoa</taxon>
        <taxon>Chordata</taxon>
        <taxon>Craniata</taxon>
        <taxon>Vertebrata</taxon>
        <taxon>Euteleostomi</taxon>
        <taxon>Mammalia</taxon>
        <taxon>Eutheria</taxon>
        <taxon>Euarchontoglires</taxon>
        <taxon>Primates</taxon>
        <taxon>Haplorrhini</taxon>
        <taxon>Catarrhini</taxon>
        <taxon>Cercopithecidae</taxon>
        <taxon>Cercopithecinae</taxon>
        <taxon>Papio</taxon>
    </lineage>
</organism>
<keyword evidence="2" id="KW-1185">Reference proteome</keyword>
<sequence>MSTNLYLHPKLWPQLAGTKISHVADAQRVRKITVHDGIWEAELPRARRNHSYHLRYHGSSYSRCFLERYRCKTIGVFRSSSQPECLETRSEKAKNRDGVIQEKSVRTLFSECVNQCDIHGRPTRFLRMLYQQKHFQLGLKGTGTE</sequence>
<dbReference type="Ensembl" id="ENSPANT00000080349.1">
    <property type="protein sequence ID" value="ENSPANP00000048434.1"/>
    <property type="gene ID" value="ENSPANG00000043267.1"/>
</dbReference>
<evidence type="ECO:0000313" key="2">
    <source>
        <dbReference type="Proteomes" id="UP000028761"/>
    </source>
</evidence>
<dbReference type="AlphaFoldDB" id="A0A8I5MW80"/>
<accession>A0A8I5MW80</accession>
<dbReference type="OMA" id="QCDIHGR"/>
<reference evidence="1 2" key="1">
    <citation type="submission" date="2012-03" db="EMBL/GenBank/DDBJ databases">
        <title>Whole Genome Assembly of Papio anubis.</title>
        <authorList>
            <person name="Liu Y.L."/>
            <person name="Abraham K.A."/>
            <person name="Akbar H.A."/>
            <person name="Ali S.A."/>
            <person name="Anosike U.A."/>
            <person name="Aqrawi P.A."/>
            <person name="Arias F.A."/>
            <person name="Attaway T.A."/>
            <person name="Awwad R.A."/>
            <person name="Babu C.B."/>
            <person name="Bandaranaike D.B."/>
            <person name="Battles P.B."/>
            <person name="Bell A.B."/>
            <person name="Beltran B.B."/>
            <person name="Berhane-Mersha D.B."/>
            <person name="Bess C.B."/>
            <person name="Bickham C.B."/>
            <person name="Bolden T.B."/>
            <person name="Carter K.C."/>
            <person name="Chau D.C."/>
            <person name="Chavez A.C."/>
            <person name="Clerc-Blankenburg K.C."/>
            <person name="Coyle M.C."/>
            <person name="Dao M.D."/>
            <person name="Davila M.L.D."/>
            <person name="Davy-Carroll L.D."/>
            <person name="Denson S.D."/>
            <person name="Dinh H.D."/>
            <person name="Fernandez S.F."/>
            <person name="Fernando P.F."/>
            <person name="Forbes L.F."/>
            <person name="Francis C.F."/>
            <person name="Francisco L.F."/>
            <person name="Fu Q.F."/>
            <person name="Garcia-Iii R.G."/>
            <person name="Garrett T.G."/>
            <person name="Gross S.G."/>
            <person name="Gubbala S.G."/>
            <person name="Hirani K.H."/>
            <person name="Hogues M.H."/>
            <person name="Hollins B.H."/>
            <person name="Jackson L.J."/>
            <person name="Javaid M.J."/>
            <person name="Jhangiani S.J."/>
            <person name="Johnson A.J."/>
            <person name="Johnson B.J."/>
            <person name="Jones J.J."/>
            <person name="Joshi V.J."/>
            <person name="Kalu J.K."/>
            <person name="Khan N.K."/>
            <person name="Korchina V.K."/>
            <person name="Kovar C.K."/>
            <person name="Lago L.L."/>
            <person name="Lara F.L."/>
            <person name="Le T.-K.L."/>
            <person name="Lee S.L."/>
            <person name="Legall-Iii F.L."/>
            <person name="Lemon S.L."/>
            <person name="Liu J.L."/>
            <person name="Liu Y.-S.L."/>
            <person name="Liyanage D.L."/>
            <person name="Lopez J.L."/>
            <person name="Lorensuhewa L.L."/>
            <person name="Mata R.M."/>
            <person name="Mathew T.M."/>
            <person name="Mercado C.M."/>
            <person name="Mercado I.M."/>
            <person name="Morales K.M."/>
            <person name="Morgan M.M."/>
            <person name="Munidasa M.M."/>
            <person name="Ngo D.N."/>
            <person name="Nguyen L.N."/>
            <person name="Nguyen T.N."/>
            <person name="Nguyen N.N."/>
            <person name="Obregon M.O."/>
            <person name="Okwuonu G.O."/>
            <person name="Ongeri F.O."/>
            <person name="Onwere C.O."/>
            <person name="Osifeso I.O."/>
            <person name="Parra A.P."/>
            <person name="Patil S.P."/>
            <person name="Perez A.P."/>
            <person name="Perez Y.P."/>
            <person name="Pham C.P."/>
            <person name="Pu L.-L.P."/>
            <person name="Puazo M.P."/>
            <person name="Quiroz J.Q."/>
            <person name="Rouhana J.R."/>
            <person name="Ruiz M.R."/>
            <person name="Ruiz S.-J.R."/>
            <person name="Saada N.S."/>
            <person name="Santibanez J.S."/>
            <person name="Scheel M.S."/>
            <person name="Schneider B.S."/>
            <person name="Simmons D.S."/>
            <person name="Sisson I.S."/>
            <person name="Tang L.-Y.T."/>
            <person name="Thornton R.T."/>
            <person name="Tisius J.T."/>
            <person name="Toledanes G.T."/>
            <person name="Trejos Z.T."/>
            <person name="Usmani K.U."/>
            <person name="Varghese R.V."/>
            <person name="Vattathil S.V."/>
            <person name="Vee V.V."/>
            <person name="Walker D.W."/>
            <person name="Weissenberger G.W."/>
            <person name="White C.W."/>
            <person name="Williams A.W."/>
            <person name="Woodworth J.W."/>
            <person name="Wright R.W."/>
            <person name="Zhu Y.Z."/>
            <person name="Han Y.H."/>
            <person name="Newsham I.N."/>
            <person name="Nazareth L.N."/>
            <person name="Worley K.W."/>
            <person name="Muzny D.M."/>
            <person name="Rogers J.R."/>
            <person name="Gibbs R.G."/>
        </authorList>
    </citation>
    <scope>NUCLEOTIDE SEQUENCE [LARGE SCALE GENOMIC DNA]</scope>
</reference>
<proteinExistence type="predicted"/>
<dbReference type="GeneTree" id="ENSGT01050000248440"/>
<protein>
    <submittedName>
        <fullName evidence="1">Uncharacterized protein</fullName>
    </submittedName>
</protein>
<reference evidence="1" key="2">
    <citation type="submission" date="2025-08" db="UniProtKB">
        <authorList>
            <consortium name="Ensembl"/>
        </authorList>
    </citation>
    <scope>IDENTIFICATION</scope>
</reference>
<evidence type="ECO:0000313" key="1">
    <source>
        <dbReference type="Ensembl" id="ENSPANP00000048434.1"/>
    </source>
</evidence>
<name>A0A8I5MW80_PAPAN</name>